<evidence type="ECO:0000313" key="3">
    <source>
        <dbReference type="Proteomes" id="UP000270034"/>
    </source>
</evidence>
<organism evidence="2 3">
    <name type="scientific">Acetobacter orientalis</name>
    <dbReference type="NCBI Taxonomy" id="146474"/>
    <lineage>
        <taxon>Bacteria</taxon>
        <taxon>Pseudomonadati</taxon>
        <taxon>Pseudomonadota</taxon>
        <taxon>Alphaproteobacteria</taxon>
        <taxon>Acetobacterales</taxon>
        <taxon>Acetobacteraceae</taxon>
        <taxon>Acetobacter</taxon>
    </lineage>
</organism>
<reference evidence="2 3" key="1">
    <citation type="submission" date="2018-02" db="EMBL/GenBank/DDBJ databases">
        <title>Acetobacter orientalis genome.</title>
        <authorList>
            <person name="Nakashima N."/>
            <person name="Tamura T."/>
        </authorList>
    </citation>
    <scope>NUCLEOTIDE SEQUENCE [LARGE SCALE GENOMIC DNA]</scope>
    <source>
        <strain evidence="2 3">FAN1</strain>
    </source>
</reference>
<accession>A0A2Z5ZME5</accession>
<proteinExistence type="predicted"/>
<evidence type="ECO:0000259" key="1">
    <source>
        <dbReference type="Pfam" id="PF02470"/>
    </source>
</evidence>
<dbReference type="Proteomes" id="UP000270034">
    <property type="component" value="Chromosome"/>
</dbReference>
<gene>
    <name evidence="2" type="ORF">AcetOrient_orf04907</name>
</gene>
<dbReference type="AlphaFoldDB" id="A0A2Z5ZME5"/>
<dbReference type="InterPro" id="IPR052336">
    <property type="entry name" value="MlaD_Phospholipid_Transporter"/>
</dbReference>
<name>A0A2Z5ZME5_9PROT</name>
<dbReference type="PANTHER" id="PTHR33371">
    <property type="entry name" value="INTERMEMBRANE PHOSPHOLIPID TRANSPORT SYSTEM BINDING PROTEIN MLAD-RELATED"/>
    <property type="match status" value="1"/>
</dbReference>
<dbReference type="EMBL" id="AP018515">
    <property type="protein sequence ID" value="BBC81595.1"/>
    <property type="molecule type" value="Genomic_DNA"/>
</dbReference>
<evidence type="ECO:0000313" key="2">
    <source>
        <dbReference type="EMBL" id="BBC81595.1"/>
    </source>
</evidence>
<feature type="domain" description="Mce/MlaD" evidence="1">
    <location>
        <begin position="5"/>
        <end position="61"/>
    </location>
</feature>
<sequence length="245" mass="26238">MQLLGAHAGTIRSIKLNPSGDMYVLVDLDPQAKPFIRRDSTAVIRKQFIVAGSAYLDLNRGHGDPMDWSYAVISATPAPNPADMITATLNDIQAEIMPALGNARHMMAQLDATITDMHAGKGTVGQLMTNDELIRQAQSAAVSLNAVIDRLKPIEGQIAAIMSKTDATMGNIKSASHDLKGATPHLPAIASSVEASTADLPALLAQAQTTLYGLEKLTDQLRGMWLLGGQKVEKKNRLAPRQVRP</sequence>
<dbReference type="PANTHER" id="PTHR33371:SF4">
    <property type="entry name" value="INTERMEMBRANE PHOSPHOLIPID TRANSPORT SYSTEM BINDING PROTEIN MLAD"/>
    <property type="match status" value="1"/>
</dbReference>
<dbReference type="Pfam" id="PF02470">
    <property type="entry name" value="MlaD"/>
    <property type="match status" value="1"/>
</dbReference>
<dbReference type="KEGG" id="aot:AcetOri_orf04907"/>
<protein>
    <submittedName>
        <fullName evidence="2">ABC transporter substrate-binding protein</fullName>
    </submittedName>
</protein>
<dbReference type="InterPro" id="IPR003399">
    <property type="entry name" value="Mce/MlaD"/>
</dbReference>